<keyword evidence="3" id="KW-0808">Transferase</keyword>
<feature type="non-terminal residue" evidence="3">
    <location>
        <position position="114"/>
    </location>
</feature>
<keyword evidence="4" id="KW-1185">Reference proteome</keyword>
<dbReference type="EMBL" id="JBHTIS010000458">
    <property type="protein sequence ID" value="MFD1045928.1"/>
    <property type="molecule type" value="Genomic_DNA"/>
</dbReference>
<dbReference type="Proteomes" id="UP001597045">
    <property type="component" value="Unassembled WGS sequence"/>
</dbReference>
<reference evidence="4" key="1">
    <citation type="journal article" date="2019" name="Int. J. Syst. Evol. Microbiol.">
        <title>The Global Catalogue of Microorganisms (GCM) 10K type strain sequencing project: providing services to taxonomists for standard genome sequencing and annotation.</title>
        <authorList>
            <consortium name="The Broad Institute Genomics Platform"/>
            <consortium name="The Broad Institute Genome Sequencing Center for Infectious Disease"/>
            <person name="Wu L."/>
            <person name="Ma J."/>
        </authorList>
    </citation>
    <scope>NUCLEOTIDE SEQUENCE [LARGE SCALE GENOMIC DNA]</scope>
    <source>
        <strain evidence="4">JCM 31486</strain>
    </source>
</reference>
<keyword evidence="2" id="KW-0663">Pyridoxal phosphate</keyword>
<dbReference type="InterPro" id="IPR015422">
    <property type="entry name" value="PyrdxlP-dep_Trfase_small"/>
</dbReference>
<dbReference type="InterPro" id="IPR005814">
    <property type="entry name" value="Aminotrans_3"/>
</dbReference>
<dbReference type="InterPro" id="IPR015424">
    <property type="entry name" value="PyrdxlP-dep_Trfase"/>
</dbReference>
<protein>
    <submittedName>
        <fullName evidence="3">Aminotransferase class III-fold pyridoxal phosphate-dependent enzyme</fullName>
    </submittedName>
</protein>
<evidence type="ECO:0000313" key="4">
    <source>
        <dbReference type="Proteomes" id="UP001597045"/>
    </source>
</evidence>
<gene>
    <name evidence="3" type="ORF">ACFQ1S_10310</name>
</gene>
<comment type="caution">
    <text evidence="3">The sequence shown here is derived from an EMBL/GenBank/DDBJ whole genome shotgun (WGS) entry which is preliminary data.</text>
</comment>
<evidence type="ECO:0000313" key="3">
    <source>
        <dbReference type="EMBL" id="MFD1045928.1"/>
    </source>
</evidence>
<comment type="cofactor">
    <cofactor evidence="1">
        <name>pyridoxal 5'-phosphate</name>
        <dbReference type="ChEBI" id="CHEBI:597326"/>
    </cofactor>
</comment>
<dbReference type="PANTHER" id="PTHR43713">
    <property type="entry name" value="GLUTAMATE-1-SEMIALDEHYDE 2,1-AMINOMUTASE"/>
    <property type="match status" value="1"/>
</dbReference>
<proteinExistence type="predicted"/>
<name>A0ABW3M7D3_9PSEU</name>
<accession>A0ABW3M7D3</accession>
<dbReference type="Gene3D" id="3.90.1150.10">
    <property type="entry name" value="Aspartate Aminotransferase, domain 1"/>
    <property type="match status" value="1"/>
</dbReference>
<dbReference type="GO" id="GO:0008483">
    <property type="term" value="F:transaminase activity"/>
    <property type="evidence" value="ECO:0007669"/>
    <property type="project" value="UniProtKB-KW"/>
</dbReference>
<dbReference type="SUPFAM" id="SSF53383">
    <property type="entry name" value="PLP-dependent transferases"/>
    <property type="match status" value="1"/>
</dbReference>
<keyword evidence="3" id="KW-0032">Aminotransferase</keyword>
<organism evidence="3 4">
    <name type="scientific">Kibdelosporangium lantanae</name>
    <dbReference type="NCBI Taxonomy" id="1497396"/>
    <lineage>
        <taxon>Bacteria</taxon>
        <taxon>Bacillati</taxon>
        <taxon>Actinomycetota</taxon>
        <taxon>Actinomycetes</taxon>
        <taxon>Pseudonocardiales</taxon>
        <taxon>Pseudonocardiaceae</taxon>
        <taxon>Kibdelosporangium</taxon>
    </lineage>
</organism>
<dbReference type="InterPro" id="IPR015421">
    <property type="entry name" value="PyrdxlP-dep_Trfase_major"/>
</dbReference>
<sequence length="114" mass="11968">MSTETSAQLFERANVVTPGGVNSPVRAFHSVGGTPRFMVKGAGAYLWDADGNRYVDLVSSWGPMILGHAHPQVVQAVREAAVNGLSFGTPTAVPMATPRRISHQLPMPGVSAVA</sequence>
<evidence type="ECO:0000256" key="1">
    <source>
        <dbReference type="ARBA" id="ARBA00001933"/>
    </source>
</evidence>
<dbReference type="PANTHER" id="PTHR43713:SF3">
    <property type="entry name" value="GLUTAMATE-1-SEMIALDEHYDE 2,1-AMINOMUTASE 1, CHLOROPLASTIC-RELATED"/>
    <property type="match status" value="1"/>
</dbReference>
<evidence type="ECO:0000256" key="2">
    <source>
        <dbReference type="ARBA" id="ARBA00022898"/>
    </source>
</evidence>
<dbReference type="Gene3D" id="3.40.640.10">
    <property type="entry name" value="Type I PLP-dependent aspartate aminotransferase-like (Major domain)"/>
    <property type="match status" value="1"/>
</dbReference>
<dbReference type="Pfam" id="PF00202">
    <property type="entry name" value="Aminotran_3"/>
    <property type="match status" value="1"/>
</dbReference>